<dbReference type="Proteomes" id="UP001174932">
    <property type="component" value="Unassembled WGS sequence"/>
</dbReference>
<evidence type="ECO:0000313" key="3">
    <source>
        <dbReference type="Proteomes" id="UP001174932"/>
    </source>
</evidence>
<dbReference type="EMBL" id="JAUOZU010000001">
    <property type="protein sequence ID" value="MDO6962413.1"/>
    <property type="molecule type" value="Genomic_DNA"/>
</dbReference>
<comment type="caution">
    <text evidence="2">The sequence shown here is derived from an EMBL/GenBank/DDBJ whole genome shotgun (WGS) entry which is preliminary data.</text>
</comment>
<dbReference type="Gene3D" id="2.40.50.90">
    <property type="match status" value="1"/>
</dbReference>
<keyword evidence="3" id="KW-1185">Reference proteome</keyword>
<feature type="chain" id="PRO_5045880947" description="Nuclease" evidence="1">
    <location>
        <begin position="26"/>
        <end position="192"/>
    </location>
</feature>
<reference evidence="2" key="2">
    <citation type="submission" date="2023-07" db="EMBL/GenBank/DDBJ databases">
        <authorList>
            <person name="Shen H."/>
        </authorList>
    </citation>
    <scope>NUCLEOTIDE SEQUENCE</scope>
    <source>
        <strain evidence="2">TNR-22</strain>
    </source>
</reference>
<accession>A0ABT8YFB8</accession>
<keyword evidence="1" id="KW-0732">Signal</keyword>
<evidence type="ECO:0000313" key="2">
    <source>
        <dbReference type="EMBL" id="MDO6962413.1"/>
    </source>
</evidence>
<reference evidence="2" key="1">
    <citation type="journal article" date="2015" name="Int. J. Syst. Evol. Microbiol.">
        <title>Rhizobium alvei sp. nov., isolated from a freshwater river.</title>
        <authorList>
            <person name="Sheu S.Y."/>
            <person name="Huang H.W."/>
            <person name="Young C.C."/>
            <person name="Chen W.M."/>
        </authorList>
    </citation>
    <scope>NUCLEOTIDE SEQUENCE</scope>
    <source>
        <strain evidence="2">TNR-22</strain>
    </source>
</reference>
<dbReference type="SUPFAM" id="SSF50199">
    <property type="entry name" value="Staphylococcal nuclease"/>
    <property type="match status" value="1"/>
</dbReference>
<evidence type="ECO:0008006" key="4">
    <source>
        <dbReference type="Google" id="ProtNLM"/>
    </source>
</evidence>
<gene>
    <name evidence="2" type="ORF">Q4481_00510</name>
</gene>
<feature type="signal peptide" evidence="1">
    <location>
        <begin position="1"/>
        <end position="25"/>
    </location>
</feature>
<protein>
    <recommendedName>
        <fullName evidence="4">Nuclease</fullName>
    </recommendedName>
</protein>
<dbReference type="RefSeq" id="WP_304374226.1">
    <property type="nucleotide sequence ID" value="NZ_JAUOZU010000001.1"/>
</dbReference>
<sequence length="192" mass="21194">MMTGRATVVVAALLLSSLIHNSALRAEEQVPWTEKPVRIDRSKQTFERLPPREMQTDPRQWLVVPARIEVIDGVSFAFSNKTYRLAGLKSIDRKHMCKMIEGGRWACGRMAAIFLGNLVRGKRLLCEINEGPEIVMLDNCQVPGKVISEAVLKAGYAWSSTDHGGSPAEAFAKANGVGLWRNPACMDKPDAC</sequence>
<name>A0ABT8YFB8_9HYPH</name>
<dbReference type="InterPro" id="IPR035437">
    <property type="entry name" value="SNase_OB-fold_sf"/>
</dbReference>
<evidence type="ECO:0000256" key="1">
    <source>
        <dbReference type="SAM" id="SignalP"/>
    </source>
</evidence>
<proteinExistence type="predicted"/>
<organism evidence="2 3">
    <name type="scientific">Rhizobium alvei</name>
    <dbReference type="NCBI Taxonomy" id="1132659"/>
    <lineage>
        <taxon>Bacteria</taxon>
        <taxon>Pseudomonadati</taxon>
        <taxon>Pseudomonadota</taxon>
        <taxon>Alphaproteobacteria</taxon>
        <taxon>Hyphomicrobiales</taxon>
        <taxon>Rhizobiaceae</taxon>
        <taxon>Rhizobium/Agrobacterium group</taxon>
        <taxon>Rhizobium</taxon>
    </lineage>
</organism>